<proteinExistence type="predicted"/>
<evidence type="ECO:0000313" key="6">
    <source>
        <dbReference type="Proteomes" id="UP001283361"/>
    </source>
</evidence>
<dbReference type="SUPFAM" id="SSF49899">
    <property type="entry name" value="Concanavalin A-like lectins/glucanases"/>
    <property type="match status" value="1"/>
</dbReference>
<dbReference type="Proteomes" id="UP001283361">
    <property type="component" value="Unassembled WGS sequence"/>
</dbReference>
<reference evidence="5" key="1">
    <citation type="journal article" date="2023" name="G3 (Bethesda)">
        <title>A reference genome for the long-term kleptoplast-retaining sea slug Elysia crispata morphotype clarki.</title>
        <authorList>
            <person name="Eastman K.E."/>
            <person name="Pendleton A.L."/>
            <person name="Shaikh M.A."/>
            <person name="Suttiyut T."/>
            <person name="Ogas R."/>
            <person name="Tomko P."/>
            <person name="Gavelis G."/>
            <person name="Widhalm J.R."/>
            <person name="Wisecaver J.H."/>
        </authorList>
    </citation>
    <scope>NUCLEOTIDE SEQUENCE</scope>
    <source>
        <strain evidence="5">ECLA1</strain>
    </source>
</reference>
<keyword evidence="1 2" id="KW-0430">Lectin</keyword>
<sequence>MRLLSLLHLHALISSLLVTPVSRADTASRSISSRFDKLTGRHFTCDIPLQPLYVRALSSLLCARACLELKDCNSFVITTGIQGSCTYCPAENITALEFVPTGEQTDSWVHRKILLANPLSGKSYPIPGIGTFGTLVAVKGRVPIPLPSKFFVDFKNKTTKNTIFRFVRYSVANPSYIRLNAIIDSTYLTNKGDNIVNPVPTLFPFAEGEPYEINILITRYGFVVYVEGIYVYTYNVTISYAADIDFVVYQFESEVYEISF</sequence>
<dbReference type="InterPro" id="IPR001079">
    <property type="entry name" value="Galectin_CRD"/>
</dbReference>
<evidence type="ECO:0000313" key="5">
    <source>
        <dbReference type="EMBL" id="KAK3763263.1"/>
    </source>
</evidence>
<comment type="caution">
    <text evidence="5">The sequence shown here is derived from an EMBL/GenBank/DDBJ whole genome shotgun (WGS) entry which is preliminary data.</text>
</comment>
<feature type="domain" description="Galectin" evidence="4">
    <location>
        <begin position="122"/>
        <end position="260"/>
    </location>
</feature>
<gene>
    <name evidence="5" type="ORF">RRG08_028173</name>
</gene>
<protein>
    <recommendedName>
        <fullName evidence="2">Galectin</fullName>
    </recommendedName>
</protein>
<dbReference type="EMBL" id="JAWDGP010004578">
    <property type="protein sequence ID" value="KAK3763263.1"/>
    <property type="molecule type" value="Genomic_DNA"/>
</dbReference>
<dbReference type="GO" id="GO:0030246">
    <property type="term" value="F:carbohydrate binding"/>
    <property type="evidence" value="ECO:0007669"/>
    <property type="project" value="UniProtKB-UniRule"/>
</dbReference>
<evidence type="ECO:0000256" key="2">
    <source>
        <dbReference type="RuleBase" id="RU102079"/>
    </source>
</evidence>
<dbReference type="Gene3D" id="2.60.120.200">
    <property type="match status" value="1"/>
</dbReference>
<dbReference type="SMART" id="SM00908">
    <property type="entry name" value="Gal-bind_lectin"/>
    <property type="match status" value="1"/>
</dbReference>
<organism evidence="5 6">
    <name type="scientific">Elysia crispata</name>
    <name type="common">lettuce slug</name>
    <dbReference type="NCBI Taxonomy" id="231223"/>
    <lineage>
        <taxon>Eukaryota</taxon>
        <taxon>Metazoa</taxon>
        <taxon>Spiralia</taxon>
        <taxon>Lophotrochozoa</taxon>
        <taxon>Mollusca</taxon>
        <taxon>Gastropoda</taxon>
        <taxon>Heterobranchia</taxon>
        <taxon>Euthyneura</taxon>
        <taxon>Panpulmonata</taxon>
        <taxon>Sacoglossa</taxon>
        <taxon>Placobranchoidea</taxon>
        <taxon>Plakobranchidae</taxon>
        <taxon>Elysia</taxon>
    </lineage>
</organism>
<name>A0AAE0Z5T0_9GAST</name>
<feature type="signal peptide" evidence="3">
    <location>
        <begin position="1"/>
        <end position="24"/>
    </location>
</feature>
<dbReference type="Pfam" id="PF00337">
    <property type="entry name" value="Gal-bind_lectin"/>
    <property type="match status" value="1"/>
</dbReference>
<dbReference type="PROSITE" id="PS51304">
    <property type="entry name" value="GALECTIN"/>
    <property type="match status" value="1"/>
</dbReference>
<evidence type="ECO:0000256" key="1">
    <source>
        <dbReference type="ARBA" id="ARBA00022734"/>
    </source>
</evidence>
<feature type="chain" id="PRO_5042038732" description="Galectin" evidence="3">
    <location>
        <begin position="25"/>
        <end position="260"/>
    </location>
</feature>
<dbReference type="InterPro" id="IPR013320">
    <property type="entry name" value="ConA-like_dom_sf"/>
</dbReference>
<accession>A0AAE0Z5T0</accession>
<keyword evidence="6" id="KW-1185">Reference proteome</keyword>
<evidence type="ECO:0000256" key="3">
    <source>
        <dbReference type="SAM" id="SignalP"/>
    </source>
</evidence>
<keyword evidence="3" id="KW-0732">Signal</keyword>
<dbReference type="AlphaFoldDB" id="A0AAE0Z5T0"/>
<evidence type="ECO:0000259" key="4">
    <source>
        <dbReference type="PROSITE" id="PS51304"/>
    </source>
</evidence>